<accession>A0A438HHY2</accession>
<dbReference type="EMBL" id="QGNW01000221">
    <property type="protein sequence ID" value="RVW83979.1"/>
    <property type="molecule type" value="Genomic_DNA"/>
</dbReference>
<evidence type="ECO:0000313" key="2">
    <source>
        <dbReference type="Proteomes" id="UP000288805"/>
    </source>
</evidence>
<sequence>MIHQRSIDSQCYHWFSLSIYYVIYCWVTTSCEAWTILSNTYAKLSHGCLKQVKIHLKNPIQGSQSAIEFLQYVKSHIDEPAIPGVPMDEEELTKKNLDDLNDEYIELI</sequence>
<dbReference type="Proteomes" id="UP000288805">
    <property type="component" value="Unassembled WGS sequence"/>
</dbReference>
<dbReference type="PROSITE" id="PS51257">
    <property type="entry name" value="PROKAR_LIPOPROTEIN"/>
    <property type="match status" value="1"/>
</dbReference>
<comment type="caution">
    <text evidence="1">The sequence shown here is derived from an EMBL/GenBank/DDBJ whole genome shotgun (WGS) entry which is preliminary data.</text>
</comment>
<protein>
    <submittedName>
        <fullName evidence="1">Uncharacterized protein</fullName>
    </submittedName>
</protein>
<reference evidence="1 2" key="1">
    <citation type="journal article" date="2018" name="PLoS Genet.">
        <title>Population sequencing reveals clonal diversity and ancestral inbreeding in the grapevine cultivar Chardonnay.</title>
        <authorList>
            <person name="Roach M.J."/>
            <person name="Johnson D.L."/>
            <person name="Bohlmann J."/>
            <person name="van Vuuren H.J."/>
            <person name="Jones S.J."/>
            <person name="Pretorius I.S."/>
            <person name="Schmidt S.A."/>
            <person name="Borneman A.R."/>
        </authorList>
    </citation>
    <scope>NUCLEOTIDE SEQUENCE [LARGE SCALE GENOMIC DNA]</scope>
    <source>
        <strain evidence="2">cv. Chardonnay</strain>
        <tissue evidence="1">Leaf</tissue>
    </source>
</reference>
<name>A0A438HHY2_VITVI</name>
<dbReference type="AlphaFoldDB" id="A0A438HHY2"/>
<organism evidence="1 2">
    <name type="scientific">Vitis vinifera</name>
    <name type="common">Grape</name>
    <dbReference type="NCBI Taxonomy" id="29760"/>
    <lineage>
        <taxon>Eukaryota</taxon>
        <taxon>Viridiplantae</taxon>
        <taxon>Streptophyta</taxon>
        <taxon>Embryophyta</taxon>
        <taxon>Tracheophyta</taxon>
        <taxon>Spermatophyta</taxon>
        <taxon>Magnoliopsida</taxon>
        <taxon>eudicotyledons</taxon>
        <taxon>Gunneridae</taxon>
        <taxon>Pentapetalae</taxon>
        <taxon>rosids</taxon>
        <taxon>Vitales</taxon>
        <taxon>Vitaceae</taxon>
        <taxon>Viteae</taxon>
        <taxon>Vitis</taxon>
    </lineage>
</organism>
<gene>
    <name evidence="1" type="ORF">CK203_047285</name>
</gene>
<evidence type="ECO:0000313" key="1">
    <source>
        <dbReference type="EMBL" id="RVW83979.1"/>
    </source>
</evidence>
<proteinExistence type="predicted"/>